<dbReference type="EMBL" id="VJOM01000006">
    <property type="protein sequence ID" value="TSE32977.1"/>
    <property type="molecule type" value="Genomic_DNA"/>
</dbReference>
<sequence length="353" mass="39247">MASIPQPAHATVQAIYRLHEQREAQAGHRPHLGASLIGHPCARYLWLSWRWADKEAFDGRMLRLFEAGRQFEQRIVGELRAIGVQVTDVDEQGRQWRVSDHGGHFAGSLDGAALGLPEAPATWHVLEFKTHNAKSFEELKAKGVRDAKPMHYAQMQVYMGLTGMTRAMYIAENKNTSELYSERVEFDAVAFERLRARALSIIESPEPPPRISSDPAWWQCKTCAMHGLCHGEQAPLVNCRTCAHSTPVPDGKGGWKCELRNTAIDISRQHAGCDGHRYIPLLLERIGEQVDATAEPDGNAAVRYRTPDGGEFVNGAPPHFASREIRAAQHKVMLADAEVQKVKAEWPGAEVVA</sequence>
<evidence type="ECO:0000313" key="2">
    <source>
        <dbReference type="Proteomes" id="UP000317763"/>
    </source>
</evidence>
<dbReference type="InterPro" id="IPR011335">
    <property type="entry name" value="Restrct_endonuc-II-like"/>
</dbReference>
<dbReference type="Gene3D" id="3.90.320.10">
    <property type="match status" value="1"/>
</dbReference>
<dbReference type="Proteomes" id="UP000317763">
    <property type="component" value="Unassembled WGS sequence"/>
</dbReference>
<dbReference type="RefSeq" id="WP_185974873.1">
    <property type="nucleotide sequence ID" value="NZ_CP083911.1"/>
</dbReference>
<evidence type="ECO:0008006" key="3">
    <source>
        <dbReference type="Google" id="ProtNLM"/>
    </source>
</evidence>
<organism evidence="1 2">
    <name type="scientific">Tepidimonas taiwanensis</name>
    <dbReference type="NCBI Taxonomy" id="307486"/>
    <lineage>
        <taxon>Bacteria</taxon>
        <taxon>Pseudomonadati</taxon>
        <taxon>Pseudomonadota</taxon>
        <taxon>Betaproteobacteria</taxon>
        <taxon>Burkholderiales</taxon>
        <taxon>Tepidimonas</taxon>
    </lineage>
</organism>
<comment type="caution">
    <text evidence="1">The sequence shown here is derived from an EMBL/GenBank/DDBJ whole genome shotgun (WGS) entry which is preliminary data.</text>
</comment>
<proteinExistence type="predicted"/>
<accession>A0A554XAW9</accession>
<reference evidence="1 2" key="1">
    <citation type="submission" date="2019-07" db="EMBL/GenBank/DDBJ databases">
        <title>Tepidimonas taiwanensis I1-1 draft genome.</title>
        <authorList>
            <person name="Da Costa M.S."/>
            <person name="Froufe H.J.C."/>
            <person name="Egas C."/>
            <person name="Albuquerque L."/>
        </authorList>
    </citation>
    <scope>NUCLEOTIDE SEQUENCE [LARGE SCALE GENOMIC DNA]</scope>
    <source>
        <strain evidence="1 2">I1-1</strain>
    </source>
</reference>
<gene>
    <name evidence="1" type="ORF">Ttaiw_00838</name>
</gene>
<name>A0A554XAW9_9BURK</name>
<keyword evidence="2" id="KW-1185">Reference proteome</keyword>
<evidence type="ECO:0000313" key="1">
    <source>
        <dbReference type="EMBL" id="TSE32977.1"/>
    </source>
</evidence>
<dbReference type="SUPFAM" id="SSF52980">
    <property type="entry name" value="Restriction endonuclease-like"/>
    <property type="match status" value="1"/>
</dbReference>
<dbReference type="AlphaFoldDB" id="A0A554XAW9"/>
<dbReference type="InterPro" id="IPR011604">
    <property type="entry name" value="PDDEXK-like_dom_sf"/>
</dbReference>
<protein>
    <recommendedName>
        <fullName evidence="3">PD-(D/E)XK nuclease superfamily protein</fullName>
    </recommendedName>
</protein>